<dbReference type="Pfam" id="PF11838">
    <property type="entry name" value="ERAP1_C"/>
    <property type="match status" value="1"/>
</dbReference>
<protein>
    <recommendedName>
        <fullName evidence="2">ERAP1-like C-terminal domain-containing protein</fullName>
    </recommendedName>
</protein>
<evidence type="ECO:0000259" key="2">
    <source>
        <dbReference type="Pfam" id="PF11838"/>
    </source>
</evidence>
<evidence type="ECO:0000313" key="3">
    <source>
        <dbReference type="EMBL" id="CRK23018.1"/>
    </source>
</evidence>
<gene>
    <name evidence="3" type="ORF">BN1723_012866</name>
</gene>
<keyword evidence="1" id="KW-0732">Signal</keyword>
<sequence length="295" mass="32338">MRLLALRAAALAILLAPLPTTADDSDSEQTIWATPHEQYSSSVGVLGCKIDTNRVAYWPAAISCNDICVEVQHEGRKVKLLRIDRSPHCVTEEALKRWKAYVESPESNPLPPALRTPVFRVAVKYDPVKAVEVLKKEWFTTKSIDGKEVCLSAISAARDTELVKKTILPFLFNRSPPAPASESVPSSDMHVLASGLGANASAREAQWQYLQAHWDDCVVKAGNNVVVDRLVSTSLSKFADADKIKEIDTFFAGKDTAGFNRTLETAKDKIRGRAAYRQRDAAALKAWLAANGYAA</sequence>
<feature type="chain" id="PRO_5002566698" description="ERAP1-like C-terminal domain-containing protein" evidence="1">
    <location>
        <begin position="23"/>
        <end position="295"/>
    </location>
</feature>
<dbReference type="Proteomes" id="UP000045706">
    <property type="component" value="Unassembled WGS sequence"/>
</dbReference>
<dbReference type="AlphaFoldDB" id="A0A0G4LM04"/>
<proteinExistence type="predicted"/>
<feature type="domain" description="ERAP1-like C-terminal" evidence="2">
    <location>
        <begin position="90"/>
        <end position="271"/>
    </location>
</feature>
<dbReference type="InterPro" id="IPR024571">
    <property type="entry name" value="ERAP1-like_C_dom"/>
</dbReference>
<evidence type="ECO:0000256" key="1">
    <source>
        <dbReference type="SAM" id="SignalP"/>
    </source>
</evidence>
<name>A0A0G4LM04_VERLO</name>
<feature type="signal peptide" evidence="1">
    <location>
        <begin position="1"/>
        <end position="22"/>
    </location>
</feature>
<evidence type="ECO:0000313" key="4">
    <source>
        <dbReference type="Proteomes" id="UP000045706"/>
    </source>
</evidence>
<dbReference type="Gene3D" id="1.25.50.20">
    <property type="match status" value="1"/>
</dbReference>
<organism evidence="3 4">
    <name type="scientific">Verticillium longisporum</name>
    <name type="common">Verticillium dahliae var. longisporum</name>
    <dbReference type="NCBI Taxonomy" id="100787"/>
    <lineage>
        <taxon>Eukaryota</taxon>
        <taxon>Fungi</taxon>
        <taxon>Dikarya</taxon>
        <taxon>Ascomycota</taxon>
        <taxon>Pezizomycotina</taxon>
        <taxon>Sordariomycetes</taxon>
        <taxon>Hypocreomycetidae</taxon>
        <taxon>Glomerellales</taxon>
        <taxon>Plectosphaerellaceae</taxon>
        <taxon>Verticillium</taxon>
    </lineage>
</organism>
<accession>A0A0G4LM04</accession>
<reference evidence="4" key="1">
    <citation type="submission" date="2015-05" db="EMBL/GenBank/DDBJ databases">
        <authorList>
            <person name="Fogelqvist Johan"/>
        </authorList>
    </citation>
    <scope>NUCLEOTIDE SEQUENCE [LARGE SCALE GENOMIC DNA]</scope>
</reference>
<dbReference type="PANTHER" id="PTHR38850:SF2">
    <property type="entry name" value="CERATO-PLATANIN"/>
    <property type="match status" value="1"/>
</dbReference>
<dbReference type="PANTHER" id="PTHR38850">
    <property type="entry name" value="CERATO-PLATANIN"/>
    <property type="match status" value="1"/>
</dbReference>
<dbReference type="EMBL" id="CVQI01014113">
    <property type="protein sequence ID" value="CRK23018.1"/>
    <property type="molecule type" value="Genomic_DNA"/>
</dbReference>